<keyword evidence="7" id="KW-1185">Reference proteome</keyword>
<dbReference type="GO" id="GO:0016020">
    <property type="term" value="C:membrane"/>
    <property type="evidence" value="ECO:0007669"/>
    <property type="project" value="UniProtKB-SubCell"/>
</dbReference>
<dbReference type="PANTHER" id="PTHR46151">
    <property type="entry name" value="NEP1-INTERACTING PROTEIN-LIKE 2"/>
    <property type="match status" value="1"/>
</dbReference>
<evidence type="ECO:0000256" key="5">
    <source>
        <dbReference type="ARBA" id="ARBA00023136"/>
    </source>
</evidence>
<dbReference type="Proteomes" id="UP000237347">
    <property type="component" value="Unassembled WGS sequence"/>
</dbReference>
<keyword evidence="4" id="KW-0862">Zinc</keyword>
<comment type="subcellular location">
    <subcellularLocation>
        <location evidence="1">Membrane</location>
    </subcellularLocation>
</comment>
<keyword evidence="5" id="KW-0472">Membrane</keyword>
<dbReference type="PANTHER" id="PTHR46151:SF19">
    <property type="entry name" value="NEP1-INTERACTING PROTEIN 1-LIKE ISOFORM X1"/>
    <property type="match status" value="1"/>
</dbReference>
<dbReference type="EMBL" id="PKMF04000238">
    <property type="protein sequence ID" value="KAK7841583.1"/>
    <property type="molecule type" value="Genomic_DNA"/>
</dbReference>
<evidence type="ECO:0000256" key="4">
    <source>
        <dbReference type="ARBA" id="ARBA00022833"/>
    </source>
</evidence>
<dbReference type="GO" id="GO:0008270">
    <property type="term" value="F:zinc ion binding"/>
    <property type="evidence" value="ECO:0007669"/>
    <property type="project" value="UniProtKB-KW"/>
</dbReference>
<gene>
    <name evidence="6" type="primary">NIP1_5</name>
    <name evidence="6" type="ORF">CFP56_015170</name>
</gene>
<evidence type="ECO:0000313" key="6">
    <source>
        <dbReference type="EMBL" id="KAK7841583.1"/>
    </source>
</evidence>
<keyword evidence="2" id="KW-0479">Metal-binding</keyword>
<keyword evidence="3" id="KW-0863">Zinc-finger</keyword>
<reference evidence="6 7" key="1">
    <citation type="journal article" date="2018" name="Sci. Data">
        <title>The draft genome sequence of cork oak.</title>
        <authorList>
            <person name="Ramos A.M."/>
            <person name="Usie A."/>
            <person name="Barbosa P."/>
            <person name="Barros P.M."/>
            <person name="Capote T."/>
            <person name="Chaves I."/>
            <person name="Simoes F."/>
            <person name="Abreu I."/>
            <person name="Carrasquinho I."/>
            <person name="Faro C."/>
            <person name="Guimaraes J.B."/>
            <person name="Mendonca D."/>
            <person name="Nobrega F."/>
            <person name="Rodrigues L."/>
            <person name="Saibo N.J.M."/>
            <person name="Varela M.C."/>
            <person name="Egas C."/>
            <person name="Matos J."/>
            <person name="Miguel C.M."/>
            <person name="Oliveira M.M."/>
            <person name="Ricardo C.P."/>
            <person name="Goncalves S."/>
        </authorList>
    </citation>
    <scope>NUCLEOTIDE SEQUENCE [LARGE SCALE GENOMIC DNA]</scope>
    <source>
        <strain evidence="7">cv. HL8</strain>
    </source>
</reference>
<evidence type="ECO:0000313" key="7">
    <source>
        <dbReference type="Proteomes" id="UP000237347"/>
    </source>
</evidence>
<evidence type="ECO:0000256" key="2">
    <source>
        <dbReference type="ARBA" id="ARBA00022723"/>
    </source>
</evidence>
<proteinExistence type="predicted"/>
<protein>
    <submittedName>
        <fullName evidence="6">Nep1-interacting protein 1</fullName>
    </submittedName>
</protein>
<organism evidence="6 7">
    <name type="scientific">Quercus suber</name>
    <name type="common">Cork oak</name>
    <dbReference type="NCBI Taxonomy" id="58331"/>
    <lineage>
        <taxon>Eukaryota</taxon>
        <taxon>Viridiplantae</taxon>
        <taxon>Streptophyta</taxon>
        <taxon>Embryophyta</taxon>
        <taxon>Tracheophyta</taxon>
        <taxon>Spermatophyta</taxon>
        <taxon>Magnoliopsida</taxon>
        <taxon>eudicotyledons</taxon>
        <taxon>Gunneridae</taxon>
        <taxon>Pentapetalae</taxon>
        <taxon>rosids</taxon>
        <taxon>fabids</taxon>
        <taxon>Fagales</taxon>
        <taxon>Fagaceae</taxon>
        <taxon>Quercus</taxon>
    </lineage>
</organism>
<dbReference type="AlphaFoldDB" id="A0AAW0KSE9"/>
<evidence type="ECO:0000256" key="1">
    <source>
        <dbReference type="ARBA" id="ARBA00004370"/>
    </source>
</evidence>
<name>A0AAW0KSE9_QUESU</name>
<accession>A0AAW0KSE9</accession>
<sequence>MGAMIGALIAIKTKRNVFHGTAVGAIKGGIFSIELFRIILDLWNSNISSSRFFLSLIDIIAKLLSGRPVVEPSTPTMPSAVQMQRQNVTDQVHASITTSEEVPMRTTMGLSRYSDEKIPRFQITYKHILDSSGNGTSCSICRQVSCL</sequence>
<evidence type="ECO:0000256" key="3">
    <source>
        <dbReference type="ARBA" id="ARBA00022771"/>
    </source>
</evidence>
<comment type="caution">
    <text evidence="6">The sequence shown here is derived from an EMBL/GenBank/DDBJ whole genome shotgun (WGS) entry which is preliminary data.</text>
</comment>